<evidence type="ECO:0000256" key="1">
    <source>
        <dbReference type="SAM" id="Coils"/>
    </source>
</evidence>
<evidence type="ECO:0000259" key="2">
    <source>
        <dbReference type="Pfam" id="PF05729"/>
    </source>
</evidence>
<dbReference type="OrthoDB" id="297918at2759"/>
<dbReference type="Proteomes" id="UP000689195">
    <property type="component" value="Unassembled WGS sequence"/>
</dbReference>
<keyword evidence="4" id="KW-1185">Reference proteome</keyword>
<gene>
    <name evidence="3" type="ORF">PPENT_87.1.T0060312</name>
</gene>
<sequence length="2773" mass="329357">MLRGGGACTSQTKQQSLSISSLQISNQFENVLSSNVLLLSKNAEDFNNNYTQLYNSLQILLSLDQELNNLTKSRNQLNKQVEYLEKWLTEVLESCLKLKNPQLRYLALQFAQKLSRTIFWYYCQAKSIKDRMQQQYISTLNKIESQNNALDSFYKSMIDYEIMVCKMIFVILPNDIQEGLEVMALFTSYNQILMTTLPKSTQDTIKSGVVQSIRDATKVQYRKIYKQIFNIDTMKWWVIQELRQNNHSAKEIISELHNFHKDISKSDYYVHYAWIQAISDIVSYAPIISEDQIQINNSDLQDLIDMGCLYKIKNDYRVTLNFIKIRNQHCQQIYEKIPSFTMIKQIQTQIITQDKFFNSLYKKKEEQKELQKQDQETKNVFEYIFQLFVEIDIEANIDLIKKVNQSYIELNENITLIKQLSLNKWIRMLEKKSYDDPVVFGEFEEKQKQIKHLINQVKGIQRFLIHFDFILLQWNMMEQIANSEGKQTQLQSIFLENQQNYLDCHLISKINLENLKDIQLLNINFDVYFSIITEYIEKQYQTVIKVVQTIRSTDPIISLYKQNKDVTDIVQNSLRKVNDKIIQFKNAFMRISLKLKQVDYNCIQQFYLVSLRLQYLEFPNQQFEFRNQDHKTLFYIQGYEKQIIKSQLIELHKEFRELFASSQFQDFEQAKVYIRSIQFISKTIDNLIYQNKKIIQHIHNYKLSIQIDYAYDYYNDLINQWNTIFEMAEELDYQKYDQSFIQIKYDELKKIYDSICQINISIRWPLNPQLASYFKMQNQLESLIQELQIYQSYNLSQDLNSQFRYQSIITNIKQICLSQVQKVKSILEQYTQGVDQLSNRLENQTNFQIEELQNLLISVQEALDDTLNVVQSRILTSNQTSTSGSINILQSNKKQDFETFYNYKFNTETIIVMQFIKFNFNFIDQNAILEILKSDENELENLHIVQSAMESPIIRQIMIVNLINVWNCCLVEEDFYTISKLILQIRLNETNILIKREIKSTYKKELNQIVNNQLQIELAFFEQDLRQMIQERNSLYFQIKYEPTFELSQKLEEKINKLTNQIQTRIQNCQELEQEYHIDIPFCHQLLSEFEKSYQGSQSLEIQEISFYQGKSITELFLLRMDNISRKIKISQVKNTYVEFVCQNKNKNQIRSLFSQKEKRNSTIDRFLDDLQYDQLLLLQGESGSGKSLAIKMIEEYVWKRNDPIKIIPIIVKISQLKDPINNAIIETLRSLNYKLNASQIEQLQTHIKSNKMQMLFIFQGYDKLNQNQKCINFLKSNNLIQWNTPCLQNTPKYIIVTRSEQFKNPNHLRWIDQNELNYKIKNYWNLKIIPFDFDQINQFLIQYQEISIRNVVMDFYQLMCEFPHQDLLIYNFISFWKKINFNFNEQSLGNILLSQPIINKLIITLQQDTNIKNFKGSITQQLSSQLGQLKSSYYYSRMLEILQFEQPIDNPQILKVFIYALPKLIQNLIDIPKIKNQFFNVFFCQNYQSICDISEANNELEKYWNQLVNSQFFKMYTIDYSIAKAKLTINQLFQNDKTLINKIIQAFEKIQITHYDLYEEYMNYYFDKSVINSELQEQGIDNITFREEQWNFCLNLAQQLAFNEIFSIKLNNQSSSKAIGSVSDLQIILHDDIYSIKDTLITKKYQRNSLPLIEQFSVYSFESKIIQEFLVAKVIIKQIDSIDVIPINELFDNSILKIKNLSNPFYIGTVNFIIQKLKSKFYSKKNLMKMIQLSSNNPDFCQLSSNAFFLLIQLDRIIRGANLMNIKLKDIQIEDCYLQDCNISGCEWNNISIKNLTLINNNMQNMIFTNLKLASYFIRNNLKDPLFVRIFQSGKLFIIYKNAIKDVYDNLIINGKFENCQIYQIGNDFYITTYNQFYLLKEYNNQIKQYQFNIGNVISVTQFDQYIMLLQLITSSDAKIFQFNPIKQEIQFQIPILVQDIIKYNIKQFYEMQGNLIVFLTQTQLVQSMHYQIEEGQLSFDNLTVHTTLDNIECINSIKYYQDLDITVVTKQTIDINQEYDIIYGTFNQLIGKFIIIENQKNQFLYLNNTNLQLISQETFKMISECELNENTQHLKKNQCYLIDNDTMLLTFQDSFLILSLQPFEVIKQIKLRTNDLIINQKLNNIQLLTESELLCIDIPYVKDRQYKIINSAFQLDMVYFVQNSFNFLGKMSKSSDIYIGMLKNNSFDFKNLCQSDYPQFYLNNDENYAIINKNNETVCYDLKSNTKMNYVALLYDRILWIKDNQNFFYLQHGYIEEFRNSLITVKNKIINKQSYRQIKSVQSTEKRLFITTTTNETIVLNQQFQQEYITTKQMIKKYREFYITNHDLRYESNIRNTITIIYDSKNQIKDFWIFSETILIREQEDNNEMNTLVLLRKSDNLILSKIQIQIDHIVYTDNVIQIISHKILWLTYSAKDFQQLQSNILNINSIQISSNNLDQIAFVSTFSEITIWNTITYQIQQSLKNVELIQYFKMIPNKDRQFYVADRDVLKFYNQNQVRFTIQLIKKRIQIVTNTWGAIHHIYQVEEDKITLNSMNEDCKIINWKKVVFELDSIREQIDCIDNQDQKLIFFSGQKLQQSNFDSFDVIKSLTFPDSFKAIQIKYNQDCSLIILRSNEKIIIVEAQGLKIMNQITFNEIFLSFFDYASQLEIYVQGQNNLIFKQVKDMQNLIYTYSLTSKKLDLITISNDELMIGSNSQGLIIINKQTGSIELYNPIIIETKFNSISYIKTIEHNVSMLAKCQLYGNQLQNCNITLNNQTNISDIWRNIISDK</sequence>
<protein>
    <recommendedName>
        <fullName evidence="2">NACHT domain-containing protein</fullName>
    </recommendedName>
</protein>
<reference evidence="3" key="1">
    <citation type="submission" date="2021-01" db="EMBL/GenBank/DDBJ databases">
        <authorList>
            <consortium name="Genoscope - CEA"/>
            <person name="William W."/>
        </authorList>
    </citation>
    <scope>NUCLEOTIDE SEQUENCE</scope>
</reference>
<feature type="coiled-coil region" evidence="1">
    <location>
        <begin position="1011"/>
        <end position="1075"/>
    </location>
</feature>
<dbReference type="EMBL" id="CAJJDO010000006">
    <property type="protein sequence ID" value="CAD8137824.1"/>
    <property type="molecule type" value="Genomic_DNA"/>
</dbReference>
<evidence type="ECO:0000313" key="4">
    <source>
        <dbReference type="Proteomes" id="UP000689195"/>
    </source>
</evidence>
<evidence type="ECO:0000313" key="3">
    <source>
        <dbReference type="EMBL" id="CAD8137824.1"/>
    </source>
</evidence>
<dbReference type="InterPro" id="IPR007111">
    <property type="entry name" value="NACHT_NTPase"/>
</dbReference>
<feature type="domain" description="NACHT" evidence="2">
    <location>
        <begin position="1176"/>
        <end position="1270"/>
    </location>
</feature>
<proteinExistence type="predicted"/>
<dbReference type="Pfam" id="PF05729">
    <property type="entry name" value="NACHT"/>
    <property type="match status" value="1"/>
</dbReference>
<comment type="caution">
    <text evidence="3">The sequence shown here is derived from an EMBL/GenBank/DDBJ whole genome shotgun (WGS) entry which is preliminary data.</text>
</comment>
<organism evidence="3 4">
    <name type="scientific">Paramecium pentaurelia</name>
    <dbReference type="NCBI Taxonomy" id="43138"/>
    <lineage>
        <taxon>Eukaryota</taxon>
        <taxon>Sar</taxon>
        <taxon>Alveolata</taxon>
        <taxon>Ciliophora</taxon>
        <taxon>Intramacronucleata</taxon>
        <taxon>Oligohymenophorea</taxon>
        <taxon>Peniculida</taxon>
        <taxon>Parameciidae</taxon>
        <taxon>Paramecium</taxon>
    </lineage>
</organism>
<keyword evidence="1" id="KW-0175">Coiled coil</keyword>
<name>A0A8S1SHG2_9CILI</name>
<accession>A0A8S1SHG2</accession>